<keyword evidence="1" id="KW-0472">Membrane</keyword>
<dbReference type="AlphaFoldDB" id="A0A9X5AP60"/>
<proteinExistence type="predicted"/>
<sequence>MNSDCTSEEQKETLTEQKLAIIQLGRFATWIFIMGSFFYLYGFDEEEKSLFSPTTAEANFHQKTASNVIVEGSSLFLVAIILLTLMTWEKL</sequence>
<reference evidence="2 3" key="1">
    <citation type="journal article" date="2019" name="Nat. Med.">
        <title>A library of human gut bacterial isolates paired with longitudinal multiomics data enables mechanistic microbiome research.</title>
        <authorList>
            <person name="Poyet M."/>
            <person name="Groussin M."/>
            <person name="Gibbons S.M."/>
            <person name="Avila-Pacheco J."/>
            <person name="Jiang X."/>
            <person name="Kearney S.M."/>
            <person name="Perrotta A.R."/>
            <person name="Berdy B."/>
            <person name="Zhao S."/>
            <person name="Lieberman T.D."/>
            <person name="Swanson P.K."/>
            <person name="Smith M."/>
            <person name="Roesemann S."/>
            <person name="Alexander J.E."/>
            <person name="Rich S.A."/>
            <person name="Livny J."/>
            <person name="Vlamakis H."/>
            <person name="Clish C."/>
            <person name="Bullock K."/>
            <person name="Deik A."/>
            <person name="Scott J."/>
            <person name="Pierce K.A."/>
            <person name="Xavier R.J."/>
            <person name="Alm E.J."/>
        </authorList>
    </citation>
    <scope>NUCLEOTIDE SEQUENCE [LARGE SCALE GENOMIC DNA]</scope>
    <source>
        <strain evidence="2 3">BIOML-A198</strain>
    </source>
</reference>
<evidence type="ECO:0000313" key="3">
    <source>
        <dbReference type="Proteomes" id="UP000487649"/>
    </source>
</evidence>
<comment type="caution">
    <text evidence="2">The sequence shown here is derived from an EMBL/GenBank/DDBJ whole genome shotgun (WGS) entry which is preliminary data.</text>
</comment>
<feature type="transmembrane region" description="Helical" evidence="1">
    <location>
        <begin position="68"/>
        <end position="88"/>
    </location>
</feature>
<dbReference type="Proteomes" id="UP000487649">
    <property type="component" value="Unassembled WGS sequence"/>
</dbReference>
<gene>
    <name evidence="2" type="ORF">GMA92_11955</name>
</gene>
<dbReference type="EMBL" id="WMQE01000030">
    <property type="protein sequence ID" value="MTK22123.1"/>
    <property type="molecule type" value="Genomic_DNA"/>
</dbReference>
<dbReference type="RefSeq" id="WP_006783993.1">
    <property type="nucleotide sequence ID" value="NZ_CAUWFM010000009.1"/>
</dbReference>
<protein>
    <submittedName>
        <fullName evidence="2">Uncharacterized protein</fullName>
    </submittedName>
</protein>
<keyword evidence="1" id="KW-1133">Transmembrane helix</keyword>
<evidence type="ECO:0000313" key="2">
    <source>
        <dbReference type="EMBL" id="MTK22123.1"/>
    </source>
</evidence>
<accession>A0A9X5AP60</accession>
<keyword evidence="1" id="KW-0812">Transmembrane</keyword>
<name>A0A9X5AP60_9FIRM</name>
<evidence type="ECO:0000256" key="1">
    <source>
        <dbReference type="SAM" id="Phobius"/>
    </source>
</evidence>
<feature type="transmembrane region" description="Helical" evidence="1">
    <location>
        <begin position="20"/>
        <end position="41"/>
    </location>
</feature>
<organism evidence="2 3">
    <name type="scientific">Turicibacter sanguinis</name>
    <dbReference type="NCBI Taxonomy" id="154288"/>
    <lineage>
        <taxon>Bacteria</taxon>
        <taxon>Bacillati</taxon>
        <taxon>Bacillota</taxon>
        <taxon>Erysipelotrichia</taxon>
        <taxon>Erysipelotrichales</taxon>
        <taxon>Turicibacteraceae</taxon>
        <taxon>Turicibacter</taxon>
    </lineage>
</organism>
<dbReference type="GeneID" id="60057744"/>